<dbReference type="AlphaFoldDB" id="A0AAD4QFE1"/>
<accession>A0AAD4QFE1</accession>
<feature type="domain" description="P/Homo B" evidence="4">
    <location>
        <begin position="113"/>
        <end position="176"/>
    </location>
</feature>
<feature type="region of interest" description="Disordered" evidence="3">
    <location>
        <begin position="350"/>
        <end position="369"/>
    </location>
</feature>
<gene>
    <name evidence="5" type="ORF">EDB92DRAFT_1814636</name>
</gene>
<keyword evidence="6" id="KW-1185">Reference proteome</keyword>
<dbReference type="Proteomes" id="UP001201163">
    <property type="component" value="Unassembled WGS sequence"/>
</dbReference>
<dbReference type="GO" id="GO:0006508">
    <property type="term" value="P:proteolysis"/>
    <property type="evidence" value="ECO:0007669"/>
    <property type="project" value="UniProtKB-KW"/>
</dbReference>
<comment type="caution">
    <text evidence="5">The sequence shown here is derived from an EMBL/GenBank/DDBJ whole genome shotgun (WGS) entry which is preliminary data.</text>
</comment>
<keyword evidence="1" id="KW-0645">Protease</keyword>
<reference evidence="5" key="1">
    <citation type="submission" date="2022-01" db="EMBL/GenBank/DDBJ databases">
        <title>Comparative genomics reveals a dynamic genome evolution in the ectomycorrhizal milk-cap (Lactarius) mushrooms.</title>
        <authorList>
            <consortium name="DOE Joint Genome Institute"/>
            <person name="Lebreton A."/>
            <person name="Tang N."/>
            <person name="Kuo A."/>
            <person name="LaButti K."/>
            <person name="Drula E."/>
            <person name="Barry K."/>
            <person name="Clum A."/>
            <person name="Lipzen A."/>
            <person name="Mousain D."/>
            <person name="Ng V."/>
            <person name="Wang R."/>
            <person name="Wang X."/>
            <person name="Dai Y."/>
            <person name="Henrissat B."/>
            <person name="Grigoriev I.V."/>
            <person name="Guerin-Laguette A."/>
            <person name="Yu F."/>
            <person name="Martin F.M."/>
        </authorList>
    </citation>
    <scope>NUCLEOTIDE SEQUENCE</scope>
    <source>
        <strain evidence="5">QP</strain>
    </source>
</reference>
<dbReference type="SUPFAM" id="SSF49785">
    <property type="entry name" value="Galactose-binding domain-like"/>
    <property type="match status" value="1"/>
</dbReference>
<evidence type="ECO:0000256" key="2">
    <source>
        <dbReference type="ARBA" id="ARBA00022801"/>
    </source>
</evidence>
<dbReference type="InterPro" id="IPR002884">
    <property type="entry name" value="P_dom"/>
</dbReference>
<dbReference type="Pfam" id="PF01483">
    <property type="entry name" value="P_proprotein"/>
    <property type="match status" value="1"/>
</dbReference>
<feature type="compositionally biased region" description="Basic and acidic residues" evidence="3">
    <location>
        <begin position="212"/>
        <end position="231"/>
    </location>
</feature>
<evidence type="ECO:0000256" key="3">
    <source>
        <dbReference type="SAM" id="MobiDB-lite"/>
    </source>
</evidence>
<proteinExistence type="predicted"/>
<dbReference type="EMBL" id="JAKELL010000012">
    <property type="protein sequence ID" value="KAH8995314.1"/>
    <property type="molecule type" value="Genomic_DNA"/>
</dbReference>
<dbReference type="GO" id="GO:0004252">
    <property type="term" value="F:serine-type endopeptidase activity"/>
    <property type="evidence" value="ECO:0007669"/>
    <property type="project" value="InterPro"/>
</dbReference>
<protein>
    <recommendedName>
        <fullName evidence="4">P/Homo B domain-containing protein</fullName>
    </recommendedName>
</protein>
<feature type="region of interest" description="Disordered" evidence="3">
    <location>
        <begin position="189"/>
        <end position="264"/>
    </location>
</feature>
<feature type="compositionally biased region" description="Polar residues" evidence="3">
    <location>
        <begin position="242"/>
        <end position="252"/>
    </location>
</feature>
<dbReference type="InterPro" id="IPR008979">
    <property type="entry name" value="Galactose-bd-like_sf"/>
</dbReference>
<dbReference type="Gene3D" id="2.60.120.260">
    <property type="entry name" value="Galactose-binding domain-like"/>
    <property type="match status" value="1"/>
</dbReference>
<evidence type="ECO:0000313" key="5">
    <source>
        <dbReference type="EMBL" id="KAH8995314.1"/>
    </source>
</evidence>
<evidence type="ECO:0000313" key="6">
    <source>
        <dbReference type="Proteomes" id="UP001201163"/>
    </source>
</evidence>
<organism evidence="5 6">
    <name type="scientific">Lactarius akahatsu</name>
    <dbReference type="NCBI Taxonomy" id="416441"/>
    <lineage>
        <taxon>Eukaryota</taxon>
        <taxon>Fungi</taxon>
        <taxon>Dikarya</taxon>
        <taxon>Basidiomycota</taxon>
        <taxon>Agaricomycotina</taxon>
        <taxon>Agaricomycetes</taxon>
        <taxon>Russulales</taxon>
        <taxon>Russulaceae</taxon>
        <taxon>Lactarius</taxon>
    </lineage>
</organism>
<sequence>MSTIENTTRVRPASLFVLVIALPEPARALPEKSHLTLCELQHLTIRTAEAININDPDCDKAASGRLFSYKDGYDRLNGPSRRWLIDFDRRDEWRNTLPYACGLRTTAALTLRSVEVISPNGVKSILAARRLVDTNKDGYPAWHFMSAKHWPNAERDQGMRPRGTWTIRVSDIGAKDRTVCSSVPTIDASIARSPDVPPVGDHPSTTTKAHPKHTEHLPGNHKAEGEADKPAFENGDFAEDTALSSSSGTAPSGTVVPTADDEGWFPDMSTITARFPVMTPRGGRGARTNELYDAFGERGDDEDEYTGLGAGFQARLGGGGRVPRRPRATRIRTRLGTMLTYRDELEKRDVPPRWGAASPHSGSGEESWEYASQTSVDFAARLAVDLRYDHL</sequence>
<keyword evidence="2" id="KW-0378">Hydrolase</keyword>
<name>A0AAD4QFE1_9AGAM</name>
<evidence type="ECO:0000259" key="4">
    <source>
        <dbReference type="Pfam" id="PF01483"/>
    </source>
</evidence>
<evidence type="ECO:0000256" key="1">
    <source>
        <dbReference type="ARBA" id="ARBA00022670"/>
    </source>
</evidence>